<comment type="caution">
    <text evidence="6">The sequence shown here is derived from an EMBL/GenBank/DDBJ whole genome shotgun (WGS) entry which is preliminary data.</text>
</comment>
<keyword evidence="3" id="KW-0268">Exocytosis</keyword>
<dbReference type="Gene3D" id="3.30.420.10">
    <property type="entry name" value="Ribonuclease H-like superfamily/Ribonuclease H"/>
    <property type="match status" value="1"/>
</dbReference>
<name>A0A8X6VCJ4_TRICX</name>
<dbReference type="InterPro" id="IPR008849">
    <property type="entry name" value="Synaphin"/>
</dbReference>
<keyword evidence="4" id="KW-0532">Neurotransmitter transport</keyword>
<proteinExistence type="inferred from homology"/>
<dbReference type="GO" id="GO:0019905">
    <property type="term" value="F:syntaxin binding"/>
    <property type="evidence" value="ECO:0007669"/>
    <property type="project" value="InterPro"/>
</dbReference>
<keyword evidence="7" id="KW-1185">Reference proteome</keyword>
<protein>
    <submittedName>
        <fullName evidence="6">Uncharacterized protein</fullName>
    </submittedName>
</protein>
<keyword evidence="2" id="KW-0813">Transport</keyword>
<dbReference type="EMBL" id="BMAU01021233">
    <property type="protein sequence ID" value="GFY02918.1"/>
    <property type="molecule type" value="Genomic_DNA"/>
</dbReference>
<dbReference type="GO" id="GO:0006887">
    <property type="term" value="P:exocytosis"/>
    <property type="evidence" value="ECO:0007669"/>
    <property type="project" value="UniProtKB-KW"/>
</dbReference>
<comment type="similarity">
    <text evidence="1">Belongs to the complexin/synaphin family.</text>
</comment>
<evidence type="ECO:0000256" key="5">
    <source>
        <dbReference type="SAM" id="MobiDB-lite"/>
    </source>
</evidence>
<evidence type="ECO:0000313" key="7">
    <source>
        <dbReference type="Proteomes" id="UP000887159"/>
    </source>
</evidence>
<evidence type="ECO:0000313" key="6">
    <source>
        <dbReference type="EMBL" id="GFY02918.1"/>
    </source>
</evidence>
<dbReference type="GO" id="GO:0003676">
    <property type="term" value="F:nucleic acid binding"/>
    <property type="evidence" value="ECO:0007669"/>
    <property type="project" value="InterPro"/>
</dbReference>
<organism evidence="6 7">
    <name type="scientific">Trichonephila clavipes</name>
    <name type="common">Golden silk orbweaver</name>
    <name type="synonym">Nephila clavipes</name>
    <dbReference type="NCBI Taxonomy" id="2585209"/>
    <lineage>
        <taxon>Eukaryota</taxon>
        <taxon>Metazoa</taxon>
        <taxon>Ecdysozoa</taxon>
        <taxon>Arthropoda</taxon>
        <taxon>Chelicerata</taxon>
        <taxon>Arachnida</taxon>
        <taxon>Araneae</taxon>
        <taxon>Araneomorphae</taxon>
        <taxon>Entelegynae</taxon>
        <taxon>Araneoidea</taxon>
        <taxon>Nephilidae</taxon>
        <taxon>Trichonephila</taxon>
    </lineage>
</organism>
<evidence type="ECO:0000256" key="4">
    <source>
        <dbReference type="ARBA" id="ARBA00022775"/>
    </source>
</evidence>
<feature type="region of interest" description="Disordered" evidence="5">
    <location>
        <begin position="142"/>
        <end position="177"/>
    </location>
</feature>
<accession>A0A8X6VCJ4</accession>
<dbReference type="Pfam" id="PF05835">
    <property type="entry name" value="Synaphin"/>
    <property type="match status" value="1"/>
</dbReference>
<gene>
    <name evidence="6" type="primary">AVEN_188706_1</name>
    <name evidence="6" type="ORF">TNCV_3507981</name>
</gene>
<sequence length="201" mass="22856">MPQLVADHFLASGRRISTLGEKSSSQCRSVCKKTAVCVPQRTTAKEPLMLGKRTCFLDAETMYFVLFTDESRFTMESDSGRLLIWREQRTRYHQSHTVERHSFIEVVESWFGQGSRSVATLINLHVFHGGTYGIKKKEEVQEQDPFADMEGSSLNRKRKTPAELAAEAEAEDQDEFTKLKNSLETQVSELKSTIEGKCNLQ</sequence>
<evidence type="ECO:0000256" key="2">
    <source>
        <dbReference type="ARBA" id="ARBA00022448"/>
    </source>
</evidence>
<dbReference type="AlphaFoldDB" id="A0A8X6VCJ4"/>
<evidence type="ECO:0000256" key="3">
    <source>
        <dbReference type="ARBA" id="ARBA00022483"/>
    </source>
</evidence>
<dbReference type="InterPro" id="IPR036397">
    <property type="entry name" value="RNaseH_sf"/>
</dbReference>
<reference evidence="6" key="1">
    <citation type="submission" date="2020-08" db="EMBL/GenBank/DDBJ databases">
        <title>Multicomponent nature underlies the extraordinary mechanical properties of spider dragline silk.</title>
        <authorList>
            <person name="Kono N."/>
            <person name="Nakamura H."/>
            <person name="Mori M."/>
            <person name="Yoshida Y."/>
            <person name="Ohtoshi R."/>
            <person name="Malay A.D."/>
            <person name="Moran D.A.P."/>
            <person name="Tomita M."/>
            <person name="Numata K."/>
            <person name="Arakawa K."/>
        </authorList>
    </citation>
    <scope>NUCLEOTIDE SEQUENCE</scope>
</reference>
<evidence type="ECO:0000256" key="1">
    <source>
        <dbReference type="ARBA" id="ARBA00005396"/>
    </source>
</evidence>
<dbReference type="Proteomes" id="UP000887159">
    <property type="component" value="Unassembled WGS sequence"/>
</dbReference>
<dbReference type="GO" id="GO:0006836">
    <property type="term" value="P:neurotransmitter transport"/>
    <property type="evidence" value="ECO:0007669"/>
    <property type="project" value="UniProtKB-KW"/>
</dbReference>